<feature type="domain" description="Carboxymuconolactone decarboxylase-like" evidence="1">
    <location>
        <begin position="47"/>
        <end position="104"/>
    </location>
</feature>
<evidence type="ECO:0000313" key="2">
    <source>
        <dbReference type="EMBL" id="SVA92581.1"/>
    </source>
</evidence>
<proteinExistence type="predicted"/>
<evidence type="ECO:0000259" key="1">
    <source>
        <dbReference type="Pfam" id="PF02627"/>
    </source>
</evidence>
<reference evidence="2" key="1">
    <citation type="submission" date="2018-05" db="EMBL/GenBank/DDBJ databases">
        <authorList>
            <person name="Lanie J.A."/>
            <person name="Ng W.-L."/>
            <person name="Kazmierczak K.M."/>
            <person name="Andrzejewski T.M."/>
            <person name="Davidsen T.M."/>
            <person name="Wayne K.J."/>
            <person name="Tettelin H."/>
            <person name="Glass J.I."/>
            <person name="Rusch D."/>
            <person name="Podicherti R."/>
            <person name="Tsui H.-C.T."/>
            <person name="Winkler M.E."/>
        </authorList>
    </citation>
    <scope>NUCLEOTIDE SEQUENCE</scope>
</reference>
<dbReference type="Pfam" id="PF02627">
    <property type="entry name" value="CMD"/>
    <property type="match status" value="1"/>
</dbReference>
<gene>
    <name evidence="2" type="ORF">METZ01_LOCUS145435</name>
</gene>
<dbReference type="PANTHER" id="PTHR33930:SF2">
    <property type="entry name" value="BLR3452 PROTEIN"/>
    <property type="match status" value="1"/>
</dbReference>
<organism evidence="2">
    <name type="scientific">marine metagenome</name>
    <dbReference type="NCBI Taxonomy" id="408172"/>
    <lineage>
        <taxon>unclassified sequences</taxon>
        <taxon>metagenomes</taxon>
        <taxon>ecological metagenomes</taxon>
    </lineage>
</organism>
<dbReference type="InterPro" id="IPR003779">
    <property type="entry name" value="CMD-like"/>
</dbReference>
<dbReference type="NCBIfam" id="TIGR00778">
    <property type="entry name" value="ahpD_dom"/>
    <property type="match status" value="1"/>
</dbReference>
<name>A0A381ZUF5_9ZZZZ</name>
<dbReference type="SUPFAM" id="SSF69118">
    <property type="entry name" value="AhpD-like"/>
    <property type="match status" value="1"/>
</dbReference>
<accession>A0A381ZUF5</accession>
<dbReference type="InterPro" id="IPR029032">
    <property type="entry name" value="AhpD-like"/>
</dbReference>
<dbReference type="PANTHER" id="PTHR33930">
    <property type="entry name" value="ALKYL HYDROPEROXIDE REDUCTASE AHPD"/>
    <property type="match status" value="1"/>
</dbReference>
<dbReference type="InterPro" id="IPR004675">
    <property type="entry name" value="AhpD_core"/>
</dbReference>
<dbReference type="GO" id="GO:0051920">
    <property type="term" value="F:peroxiredoxin activity"/>
    <property type="evidence" value="ECO:0007669"/>
    <property type="project" value="InterPro"/>
</dbReference>
<dbReference type="EMBL" id="UINC01022607">
    <property type="protein sequence ID" value="SVA92581.1"/>
    <property type="molecule type" value="Genomic_DNA"/>
</dbReference>
<protein>
    <recommendedName>
        <fullName evidence="1">Carboxymuconolactone decarboxylase-like domain-containing protein</fullName>
    </recommendedName>
</protein>
<sequence>MRYLAVLTLALGTLFSGAVFAGQGHPILTPLEPKATGGAYTNYLMSQSEFAKKSGFDAKTFQLVSLAAAVGMKCEYCILAHSGMAKKAGATDEQIKTVVMMAANVAINSTVLYGNQYEINALRKMFGK</sequence>
<dbReference type="Gene3D" id="1.20.1290.10">
    <property type="entry name" value="AhpD-like"/>
    <property type="match status" value="1"/>
</dbReference>
<dbReference type="AlphaFoldDB" id="A0A381ZUF5"/>